<comment type="caution">
    <text evidence="1">The sequence shown here is derived from an EMBL/GenBank/DDBJ whole genome shotgun (WGS) entry which is preliminary data.</text>
</comment>
<name>A0ABR4CFC4_9HELO</name>
<proteinExistence type="predicted"/>
<dbReference type="Proteomes" id="UP001595075">
    <property type="component" value="Unassembled WGS sequence"/>
</dbReference>
<sequence length="109" mass="12323">MSRYMSLIVWRGVDVVVYLPANSLKWMSGLVGVGWPMDFRNLTASGLRSSDLGGSLMTGTVPYCDFRLQFQFVQPLKRGMYVPPFEVMMVGFLVIASHVQNRVAVNWML</sequence>
<accession>A0ABR4CFC4</accession>
<keyword evidence="2" id="KW-1185">Reference proteome</keyword>
<evidence type="ECO:0000313" key="1">
    <source>
        <dbReference type="EMBL" id="KAL2068222.1"/>
    </source>
</evidence>
<protein>
    <submittedName>
        <fullName evidence="1">Uncharacterized protein</fullName>
    </submittedName>
</protein>
<gene>
    <name evidence="1" type="ORF">VTL71DRAFT_16320</name>
</gene>
<evidence type="ECO:0000313" key="2">
    <source>
        <dbReference type="Proteomes" id="UP001595075"/>
    </source>
</evidence>
<reference evidence="1 2" key="1">
    <citation type="journal article" date="2024" name="Commun. Biol.">
        <title>Comparative genomic analysis of thermophilic fungi reveals convergent evolutionary adaptations and gene losses.</title>
        <authorList>
            <person name="Steindorff A.S."/>
            <person name="Aguilar-Pontes M.V."/>
            <person name="Robinson A.J."/>
            <person name="Andreopoulos B."/>
            <person name="LaButti K."/>
            <person name="Kuo A."/>
            <person name="Mondo S."/>
            <person name="Riley R."/>
            <person name="Otillar R."/>
            <person name="Haridas S."/>
            <person name="Lipzen A."/>
            <person name="Grimwood J."/>
            <person name="Schmutz J."/>
            <person name="Clum A."/>
            <person name="Reid I.D."/>
            <person name="Moisan M.C."/>
            <person name="Butler G."/>
            <person name="Nguyen T.T.M."/>
            <person name="Dewar K."/>
            <person name="Conant G."/>
            <person name="Drula E."/>
            <person name="Henrissat B."/>
            <person name="Hansel C."/>
            <person name="Singer S."/>
            <person name="Hutchinson M.I."/>
            <person name="de Vries R.P."/>
            <person name="Natvig D.O."/>
            <person name="Powell A.J."/>
            <person name="Tsang A."/>
            <person name="Grigoriev I.V."/>
        </authorList>
    </citation>
    <scope>NUCLEOTIDE SEQUENCE [LARGE SCALE GENOMIC DNA]</scope>
    <source>
        <strain evidence="1 2">CBS 494.80</strain>
    </source>
</reference>
<organism evidence="1 2">
    <name type="scientific">Oculimacula yallundae</name>
    <dbReference type="NCBI Taxonomy" id="86028"/>
    <lineage>
        <taxon>Eukaryota</taxon>
        <taxon>Fungi</taxon>
        <taxon>Dikarya</taxon>
        <taxon>Ascomycota</taxon>
        <taxon>Pezizomycotina</taxon>
        <taxon>Leotiomycetes</taxon>
        <taxon>Helotiales</taxon>
        <taxon>Ploettnerulaceae</taxon>
        <taxon>Oculimacula</taxon>
    </lineage>
</organism>
<dbReference type="EMBL" id="JAZHXI010000009">
    <property type="protein sequence ID" value="KAL2068222.1"/>
    <property type="molecule type" value="Genomic_DNA"/>
</dbReference>